<comment type="caution">
    <text evidence="18">The sequence shown here is derived from an EMBL/GenBank/DDBJ whole genome shotgun (WGS) entry which is preliminary data.</text>
</comment>
<dbReference type="InterPro" id="IPR020635">
    <property type="entry name" value="Tyr_kinase_cat_dom"/>
</dbReference>
<dbReference type="PRINTS" id="PR00109">
    <property type="entry name" value="TYRKINASE"/>
</dbReference>
<dbReference type="EMBL" id="CAXLJL010000279">
    <property type="protein sequence ID" value="CAL5135982.1"/>
    <property type="molecule type" value="Genomic_DNA"/>
</dbReference>
<dbReference type="FunFam" id="1.10.510.10:FF:001512">
    <property type="entry name" value="Receptor tyrosine-protein kinase erbB-2"/>
    <property type="match status" value="1"/>
</dbReference>
<evidence type="ECO:0000256" key="9">
    <source>
        <dbReference type="ARBA" id="ARBA00051245"/>
    </source>
</evidence>
<dbReference type="GO" id="GO:0012505">
    <property type="term" value="C:endomembrane system"/>
    <property type="evidence" value="ECO:0007669"/>
    <property type="project" value="UniProtKB-SubCell"/>
</dbReference>
<evidence type="ECO:0000259" key="16">
    <source>
        <dbReference type="PROSITE" id="PS50002"/>
    </source>
</evidence>
<keyword evidence="8 13" id="KW-0829">Tyrosine-protein kinase</keyword>
<dbReference type="Gene3D" id="3.30.505.10">
    <property type="entry name" value="SH2 domain"/>
    <property type="match status" value="1"/>
</dbReference>
<keyword evidence="6 12" id="KW-0067">ATP-binding</keyword>
<evidence type="ECO:0000259" key="17">
    <source>
        <dbReference type="PROSITE" id="PS50011"/>
    </source>
</evidence>
<dbReference type="Pfam" id="PF07714">
    <property type="entry name" value="PK_Tyr_Ser-Thr"/>
    <property type="match status" value="2"/>
</dbReference>
<organism evidence="18 19">
    <name type="scientific">Calicophoron daubneyi</name>
    <name type="common">Rumen fluke</name>
    <name type="synonym">Paramphistomum daubneyi</name>
    <dbReference type="NCBI Taxonomy" id="300641"/>
    <lineage>
        <taxon>Eukaryota</taxon>
        <taxon>Metazoa</taxon>
        <taxon>Spiralia</taxon>
        <taxon>Lophotrochozoa</taxon>
        <taxon>Platyhelminthes</taxon>
        <taxon>Trematoda</taxon>
        <taxon>Digenea</taxon>
        <taxon>Plagiorchiida</taxon>
        <taxon>Pronocephalata</taxon>
        <taxon>Paramphistomoidea</taxon>
        <taxon>Paramphistomidae</taxon>
        <taxon>Calicophoron</taxon>
    </lineage>
</organism>
<dbReference type="PROSITE" id="PS00109">
    <property type="entry name" value="PROTEIN_KINASE_TYR"/>
    <property type="match status" value="1"/>
</dbReference>
<dbReference type="AlphaFoldDB" id="A0AAV2TKN3"/>
<dbReference type="GO" id="GO:0005524">
    <property type="term" value="F:ATP binding"/>
    <property type="evidence" value="ECO:0007669"/>
    <property type="project" value="UniProtKB-UniRule"/>
</dbReference>
<evidence type="ECO:0000313" key="18">
    <source>
        <dbReference type="EMBL" id="CAL5135982.1"/>
    </source>
</evidence>
<comment type="similarity">
    <text evidence="13">Belongs to the protein kinase superfamily. Tyr protein kinase family.</text>
</comment>
<protein>
    <recommendedName>
        <fullName evidence="13">Tyrosine-protein kinase</fullName>
        <ecNumber evidence="13">2.7.10.2</ecNumber>
    </recommendedName>
</protein>
<keyword evidence="2 11" id="KW-0728">SH3 domain</keyword>
<evidence type="ECO:0000259" key="15">
    <source>
        <dbReference type="PROSITE" id="PS50001"/>
    </source>
</evidence>
<dbReference type="GO" id="GO:0048468">
    <property type="term" value="P:cell development"/>
    <property type="evidence" value="ECO:0007669"/>
    <property type="project" value="UniProtKB-ARBA"/>
</dbReference>
<dbReference type="InterPro" id="IPR001245">
    <property type="entry name" value="Ser-Thr/Tyr_kinase_cat_dom"/>
</dbReference>
<reference evidence="18" key="1">
    <citation type="submission" date="2024-06" db="EMBL/GenBank/DDBJ databases">
        <authorList>
            <person name="Liu X."/>
            <person name="Lenzi L."/>
            <person name="Haldenby T S."/>
            <person name="Uol C."/>
        </authorList>
    </citation>
    <scope>NUCLEOTIDE SEQUENCE</scope>
</reference>
<dbReference type="SUPFAM" id="SSF50044">
    <property type="entry name" value="SH3-domain"/>
    <property type="match status" value="1"/>
</dbReference>
<keyword evidence="10" id="KW-0727">SH2 domain</keyword>
<dbReference type="PROSITE" id="PS50011">
    <property type="entry name" value="PROTEIN_KINASE_DOM"/>
    <property type="match status" value="1"/>
</dbReference>
<comment type="catalytic activity">
    <reaction evidence="9 13">
        <text>L-tyrosyl-[protein] + ATP = O-phospho-L-tyrosyl-[protein] + ADP + H(+)</text>
        <dbReference type="Rhea" id="RHEA:10596"/>
        <dbReference type="Rhea" id="RHEA-COMP:10136"/>
        <dbReference type="Rhea" id="RHEA-COMP:20101"/>
        <dbReference type="ChEBI" id="CHEBI:15378"/>
        <dbReference type="ChEBI" id="CHEBI:30616"/>
        <dbReference type="ChEBI" id="CHEBI:46858"/>
        <dbReference type="ChEBI" id="CHEBI:61978"/>
        <dbReference type="ChEBI" id="CHEBI:456216"/>
        <dbReference type="EC" id="2.7.10.2"/>
    </reaction>
</comment>
<dbReference type="InterPro" id="IPR001452">
    <property type="entry name" value="SH3_domain"/>
</dbReference>
<dbReference type="SMART" id="SM00252">
    <property type="entry name" value="SH2"/>
    <property type="match status" value="1"/>
</dbReference>
<keyword evidence="3 13" id="KW-0808">Transferase</keyword>
<proteinExistence type="inferred from homology"/>
<feature type="domain" description="Protein kinase" evidence="17">
    <location>
        <begin position="574"/>
        <end position="854"/>
    </location>
</feature>
<keyword evidence="7" id="KW-0472">Membrane</keyword>
<dbReference type="PROSITE" id="PS50002">
    <property type="entry name" value="SH3"/>
    <property type="match status" value="1"/>
</dbReference>
<gene>
    <name evidence="18" type="ORF">CDAUBV1_LOCUS10085</name>
</gene>
<dbReference type="PANTHER" id="PTHR24418">
    <property type="entry name" value="TYROSINE-PROTEIN KINASE"/>
    <property type="match status" value="1"/>
</dbReference>
<evidence type="ECO:0000256" key="7">
    <source>
        <dbReference type="ARBA" id="ARBA00023136"/>
    </source>
</evidence>
<dbReference type="GO" id="GO:0030182">
    <property type="term" value="P:neuron differentiation"/>
    <property type="evidence" value="ECO:0007669"/>
    <property type="project" value="UniProtKB-ARBA"/>
</dbReference>
<evidence type="ECO:0000256" key="4">
    <source>
        <dbReference type="ARBA" id="ARBA00022741"/>
    </source>
</evidence>
<dbReference type="InterPro" id="IPR036028">
    <property type="entry name" value="SH3-like_dom_sf"/>
</dbReference>
<evidence type="ECO:0000313" key="19">
    <source>
        <dbReference type="Proteomes" id="UP001497525"/>
    </source>
</evidence>
<keyword evidence="4 12" id="KW-0547">Nucleotide-binding</keyword>
<feature type="region of interest" description="Disordered" evidence="14">
    <location>
        <begin position="22"/>
        <end position="50"/>
    </location>
</feature>
<feature type="domain" description="SH2" evidence="15">
    <location>
        <begin position="446"/>
        <end position="554"/>
    </location>
</feature>
<dbReference type="SUPFAM" id="SSF56112">
    <property type="entry name" value="Protein kinase-like (PK-like)"/>
    <property type="match status" value="1"/>
</dbReference>
<evidence type="ECO:0000256" key="3">
    <source>
        <dbReference type="ARBA" id="ARBA00022679"/>
    </source>
</evidence>
<comment type="subcellular location">
    <subcellularLocation>
        <location evidence="1">Endomembrane system</location>
    </subcellularLocation>
</comment>
<evidence type="ECO:0000256" key="6">
    <source>
        <dbReference type="ARBA" id="ARBA00022840"/>
    </source>
</evidence>
<dbReference type="PROSITE" id="PS00107">
    <property type="entry name" value="PROTEIN_KINASE_ATP"/>
    <property type="match status" value="1"/>
</dbReference>
<accession>A0AAV2TKN3</accession>
<evidence type="ECO:0000256" key="8">
    <source>
        <dbReference type="ARBA" id="ARBA00023137"/>
    </source>
</evidence>
<dbReference type="InterPro" id="IPR008266">
    <property type="entry name" value="Tyr_kinase_AS"/>
</dbReference>
<name>A0AAV2TKN3_CALDB</name>
<evidence type="ECO:0000256" key="1">
    <source>
        <dbReference type="ARBA" id="ARBA00004308"/>
    </source>
</evidence>
<sequence>MGNCVPSHLDLHELVESPLEVKRSSKLSNRTHDTWTTGDEDMFSSSSSAGDIKTGAVAPKVTRVPSSKQLLEVRIQKASPMRRLTSEVRRLSSLPGIEKKQGIFGNRTEPKGNATITPNNTLKTSEANNSTVFKIGGITATLRKKSSRSLQGPDCLDIVSGSKQTGISESRLLSKQDHRKANSEVLVTELVTCKDRTQEDSGLGSLSACTPVTICNDLEKTISCQNEEARTKEVLQPSQTKFTLGSDNIETTTRVFVKGSSNVACHEGIDGPPVPPKSNYQDSIDWRKREAPTDLGNHLAKRKNESLSSTNKLACIRRAKLDASFHSGTMNYEHMAVGSDQEILFRSSHTKRCSIGSGLAIALEAYAGRNERELSVEMNERLIIVSKRAHTRKPLVTQPLSKQTEEEFWVVERFAREHGSHEGLVPRRILRVVEVCPKEHTAWFGVSREQADRMLLGMGNPSGTYIIRPSSDAYGRIMDVSLPYLDATNAFALSLRYFDLDAQLWLVKHYRVRYKISEGHYYIFRHASFQSIDELLTHHSSQSDGLICKLNVPHPRTFEPLSNLKQLEVNRSSFLFVRRLGRGSFGEVWEALWNRRVPVAIKKLLANGNMENTRFLNEAHLMQQLNHPRIVRLLAVCTKPNSEPAYIITELMEKGSLKTHMHNLDHKKVEFEQLLRMMLWVSEGMVYLEQQHFIHRDLRASNVLVDSQLQLKVADFGLSHMLGDADEYIGNIQTKFPIRWTAPEGMLKQAYSTKSDVWSFGVLMYEILTFCETPYAGLTSREVKEYVCSGKRLGRPQLKVAVPSKFWAQDEYETPRNDATAKLICPSKIYEKMVQCWQTEPDARPTFSELHHYIQELLHNFKK</sequence>
<evidence type="ECO:0000256" key="12">
    <source>
        <dbReference type="PROSITE-ProRule" id="PRU10141"/>
    </source>
</evidence>
<dbReference type="InterPro" id="IPR011009">
    <property type="entry name" value="Kinase-like_dom_sf"/>
</dbReference>
<dbReference type="PROSITE" id="PS50001">
    <property type="entry name" value="SH2"/>
    <property type="match status" value="1"/>
</dbReference>
<dbReference type="Proteomes" id="UP001497525">
    <property type="component" value="Unassembled WGS sequence"/>
</dbReference>
<evidence type="ECO:0000256" key="10">
    <source>
        <dbReference type="PROSITE-ProRule" id="PRU00191"/>
    </source>
</evidence>
<feature type="domain" description="SH3" evidence="16">
    <location>
        <begin position="355"/>
        <end position="435"/>
    </location>
</feature>
<dbReference type="GO" id="GO:0004715">
    <property type="term" value="F:non-membrane spanning protein tyrosine kinase activity"/>
    <property type="evidence" value="ECO:0007669"/>
    <property type="project" value="UniProtKB-EC"/>
</dbReference>
<evidence type="ECO:0000256" key="5">
    <source>
        <dbReference type="ARBA" id="ARBA00022777"/>
    </source>
</evidence>
<dbReference type="InterPro" id="IPR000980">
    <property type="entry name" value="SH2"/>
</dbReference>
<evidence type="ECO:0000256" key="13">
    <source>
        <dbReference type="RuleBase" id="RU362096"/>
    </source>
</evidence>
<dbReference type="InterPro" id="IPR000719">
    <property type="entry name" value="Prot_kinase_dom"/>
</dbReference>
<evidence type="ECO:0000256" key="14">
    <source>
        <dbReference type="SAM" id="MobiDB-lite"/>
    </source>
</evidence>
<dbReference type="Gene3D" id="1.10.510.10">
    <property type="entry name" value="Transferase(Phosphotransferase) domain 1"/>
    <property type="match status" value="1"/>
</dbReference>
<feature type="binding site" evidence="12">
    <location>
        <position position="603"/>
    </location>
    <ligand>
        <name>ATP</name>
        <dbReference type="ChEBI" id="CHEBI:30616"/>
    </ligand>
</feature>
<dbReference type="SMART" id="SM00219">
    <property type="entry name" value="TyrKc"/>
    <property type="match status" value="1"/>
</dbReference>
<dbReference type="SUPFAM" id="SSF55550">
    <property type="entry name" value="SH2 domain"/>
    <property type="match status" value="1"/>
</dbReference>
<dbReference type="InterPro" id="IPR050198">
    <property type="entry name" value="Non-receptor_tyrosine_kinases"/>
</dbReference>
<dbReference type="InterPro" id="IPR017441">
    <property type="entry name" value="Protein_kinase_ATP_BS"/>
</dbReference>
<keyword evidence="5 13" id="KW-0418">Kinase</keyword>
<dbReference type="InterPro" id="IPR036860">
    <property type="entry name" value="SH2_dom_sf"/>
</dbReference>
<dbReference type="EC" id="2.7.10.2" evidence="13"/>
<evidence type="ECO:0000256" key="11">
    <source>
        <dbReference type="PROSITE-ProRule" id="PRU00192"/>
    </source>
</evidence>
<dbReference type="GO" id="GO:0050793">
    <property type="term" value="P:regulation of developmental process"/>
    <property type="evidence" value="ECO:0007669"/>
    <property type="project" value="UniProtKB-ARBA"/>
</dbReference>
<evidence type="ECO:0000256" key="2">
    <source>
        <dbReference type="ARBA" id="ARBA00022443"/>
    </source>
</evidence>